<dbReference type="GO" id="GO:0008270">
    <property type="term" value="F:zinc ion binding"/>
    <property type="evidence" value="ECO:0007669"/>
    <property type="project" value="UniProtKB-UniRule"/>
</dbReference>
<evidence type="ECO:0000256" key="2">
    <source>
        <dbReference type="ARBA" id="ARBA00022741"/>
    </source>
</evidence>
<evidence type="ECO:0000256" key="8">
    <source>
        <dbReference type="HAMAP-Rule" id="MF_00440"/>
    </source>
</evidence>
<evidence type="ECO:0000256" key="1">
    <source>
        <dbReference type="ARBA" id="ARBA00022491"/>
    </source>
</evidence>
<proteinExistence type="inferred from homology"/>
<evidence type="ECO:0000256" key="6">
    <source>
        <dbReference type="ARBA" id="ARBA00023125"/>
    </source>
</evidence>
<evidence type="ECO:0000256" key="3">
    <source>
        <dbReference type="ARBA" id="ARBA00022771"/>
    </source>
</evidence>
<comment type="cofactor">
    <cofactor evidence="8">
        <name>Zn(2+)</name>
        <dbReference type="ChEBI" id="CHEBI:29105"/>
    </cofactor>
    <text evidence="8">Binds 1 zinc ion.</text>
</comment>
<dbReference type="EMBL" id="PNIE01000038">
    <property type="protein sequence ID" value="PMP63363.1"/>
    <property type="molecule type" value="Genomic_DNA"/>
</dbReference>
<reference evidence="10 11" key="1">
    <citation type="submission" date="2018-01" db="EMBL/GenBank/DDBJ databases">
        <title>Metagenomic assembled genomes from two thermal pools in the Uzon Caldera, Kamchatka, Russia.</title>
        <authorList>
            <person name="Wilkins L."/>
            <person name="Ettinger C."/>
        </authorList>
    </citation>
    <scope>NUCLEOTIDE SEQUENCE [LARGE SCALE GENOMIC DNA]</scope>
    <source>
        <strain evidence="10">ZAV-15</strain>
    </source>
</reference>
<keyword evidence="4 8" id="KW-0067">ATP-binding</keyword>
<keyword evidence="5 8" id="KW-0805">Transcription regulation</keyword>
<dbReference type="Pfam" id="PF03477">
    <property type="entry name" value="ATP-cone"/>
    <property type="match status" value="1"/>
</dbReference>
<dbReference type="GO" id="GO:0005524">
    <property type="term" value="F:ATP binding"/>
    <property type="evidence" value="ECO:0007669"/>
    <property type="project" value="UniProtKB-UniRule"/>
</dbReference>
<keyword evidence="2 8" id="KW-0547">Nucleotide-binding</keyword>
<evidence type="ECO:0000256" key="5">
    <source>
        <dbReference type="ARBA" id="ARBA00023015"/>
    </source>
</evidence>
<dbReference type="Proteomes" id="UP000235731">
    <property type="component" value="Unassembled WGS sequence"/>
</dbReference>
<keyword evidence="3 8" id="KW-0863">Zinc-finger</keyword>
<dbReference type="Pfam" id="PF22811">
    <property type="entry name" value="Zn_ribbon_NrdR"/>
    <property type="match status" value="1"/>
</dbReference>
<organism evidence="10 11">
    <name type="scientific">Caldimicrobium thiodismutans</name>
    <dbReference type="NCBI Taxonomy" id="1653476"/>
    <lineage>
        <taxon>Bacteria</taxon>
        <taxon>Pseudomonadati</taxon>
        <taxon>Thermodesulfobacteriota</taxon>
        <taxon>Thermodesulfobacteria</taxon>
        <taxon>Thermodesulfobacteriales</taxon>
        <taxon>Thermodesulfobacteriaceae</taxon>
        <taxon>Caldimicrobium</taxon>
    </lineage>
</organism>
<evidence type="ECO:0000256" key="7">
    <source>
        <dbReference type="ARBA" id="ARBA00023163"/>
    </source>
</evidence>
<dbReference type="NCBIfam" id="TIGR00244">
    <property type="entry name" value="transcriptional regulator NrdR"/>
    <property type="match status" value="1"/>
</dbReference>
<dbReference type="PANTHER" id="PTHR30455">
    <property type="entry name" value="TRANSCRIPTIONAL REPRESSOR NRDR"/>
    <property type="match status" value="1"/>
</dbReference>
<dbReference type="InterPro" id="IPR003796">
    <property type="entry name" value="RNR_NrdR-like"/>
</dbReference>
<dbReference type="AlphaFoldDB" id="A0A2N7PK54"/>
<dbReference type="GO" id="GO:0045892">
    <property type="term" value="P:negative regulation of DNA-templated transcription"/>
    <property type="evidence" value="ECO:0007669"/>
    <property type="project" value="UniProtKB-UniRule"/>
</dbReference>
<dbReference type="PANTHER" id="PTHR30455:SF2">
    <property type="entry name" value="TRANSCRIPTIONAL REPRESSOR NRDR"/>
    <property type="match status" value="1"/>
</dbReference>
<dbReference type="HAMAP" id="MF_00440">
    <property type="entry name" value="NrdR"/>
    <property type="match status" value="1"/>
</dbReference>
<feature type="domain" description="ATP-cone" evidence="9">
    <location>
        <begin position="48"/>
        <end position="138"/>
    </location>
</feature>
<feature type="zinc finger region" evidence="8">
    <location>
        <begin position="3"/>
        <end position="34"/>
    </location>
</feature>
<comment type="caution">
    <text evidence="10">The sequence shown here is derived from an EMBL/GenBank/DDBJ whole genome shotgun (WGS) entry which is preliminary data.</text>
</comment>
<evidence type="ECO:0000256" key="4">
    <source>
        <dbReference type="ARBA" id="ARBA00022840"/>
    </source>
</evidence>
<name>A0A2N7PK54_9BACT</name>
<keyword evidence="7 8" id="KW-0804">Transcription</keyword>
<dbReference type="InterPro" id="IPR005144">
    <property type="entry name" value="ATP-cone_dom"/>
</dbReference>
<comment type="function">
    <text evidence="8">Negatively regulates transcription of bacterial ribonucleotide reductase nrd genes and operons by binding to NrdR-boxes.</text>
</comment>
<gene>
    <name evidence="8" type="primary">nrdR</name>
    <name evidence="10" type="ORF">C0197_02790</name>
</gene>
<dbReference type="InterPro" id="IPR055173">
    <property type="entry name" value="NrdR-like_N"/>
</dbReference>
<keyword evidence="1 8" id="KW-0678">Repressor</keyword>
<keyword evidence="8" id="KW-0479">Metal-binding</keyword>
<accession>A0A2N7PK54</accession>
<evidence type="ECO:0000259" key="9">
    <source>
        <dbReference type="PROSITE" id="PS51161"/>
    </source>
</evidence>
<keyword evidence="8" id="KW-0862">Zinc</keyword>
<evidence type="ECO:0000313" key="10">
    <source>
        <dbReference type="EMBL" id="PMP63363.1"/>
    </source>
</evidence>
<dbReference type="PROSITE" id="PS51161">
    <property type="entry name" value="ATP_CONE"/>
    <property type="match status" value="1"/>
</dbReference>
<protein>
    <recommendedName>
        <fullName evidence="8">Transcriptional repressor NrdR</fullName>
    </recommendedName>
</protein>
<dbReference type="GO" id="GO:0003677">
    <property type="term" value="F:DNA binding"/>
    <property type="evidence" value="ECO:0007669"/>
    <property type="project" value="UniProtKB-KW"/>
</dbReference>
<sequence>MRCPRCKEPETRVIDSRIIEDGFTIRRRRECQKCGYRFTTYEKLELDIMIVKKDGRREPYQREKVLSGIRKACHKRPISEERIKKFINDLELELIQLGEREIPAQFIGEKIMQALKQWDKVAYIRFASVYKDFKDIDEFLDSIKELTSERTQRETDFSS</sequence>
<evidence type="ECO:0000313" key="11">
    <source>
        <dbReference type="Proteomes" id="UP000235731"/>
    </source>
</evidence>
<keyword evidence="6 8" id="KW-0238">DNA-binding</keyword>
<comment type="similarity">
    <text evidence="8">Belongs to the NrdR family.</text>
</comment>